<evidence type="ECO:0000256" key="2">
    <source>
        <dbReference type="ARBA" id="ARBA00004613"/>
    </source>
</evidence>
<feature type="domain" description="Flagellar basal-body/hook protein C-terminal" evidence="9">
    <location>
        <begin position="426"/>
        <end position="466"/>
    </location>
</feature>
<dbReference type="NCBIfam" id="TIGR02492">
    <property type="entry name" value="flgK_ends"/>
    <property type="match status" value="1"/>
</dbReference>
<reference evidence="11 12" key="1">
    <citation type="submission" date="2021-01" db="EMBL/GenBank/DDBJ databases">
        <title>Sequencing the genomes of 1000 actinobacteria strains.</title>
        <authorList>
            <person name="Klenk H.-P."/>
        </authorList>
    </citation>
    <scope>NUCLEOTIDE SEQUENCE [LARGE SCALE GENOMIC DNA]</scope>
    <source>
        <strain evidence="11 12">DSM 46000</strain>
    </source>
</reference>
<accession>A0ABS2LF72</accession>
<dbReference type="Proteomes" id="UP000698059">
    <property type="component" value="Unassembled WGS sequence"/>
</dbReference>
<evidence type="ECO:0000256" key="1">
    <source>
        <dbReference type="ARBA" id="ARBA00004365"/>
    </source>
</evidence>
<organism evidence="11 12">
    <name type="scientific">Oerskovia jenensis</name>
    <dbReference type="NCBI Taxonomy" id="162169"/>
    <lineage>
        <taxon>Bacteria</taxon>
        <taxon>Bacillati</taxon>
        <taxon>Actinomycetota</taxon>
        <taxon>Actinomycetes</taxon>
        <taxon>Micrococcales</taxon>
        <taxon>Cellulomonadaceae</taxon>
        <taxon>Oerskovia</taxon>
    </lineage>
</organism>
<keyword evidence="5 7" id="KW-0964">Secreted</keyword>
<evidence type="ECO:0000256" key="7">
    <source>
        <dbReference type="RuleBase" id="RU362065"/>
    </source>
</evidence>
<dbReference type="InterPro" id="IPR053927">
    <property type="entry name" value="FlgK_helical"/>
</dbReference>
<dbReference type="EMBL" id="JAFBBO010000001">
    <property type="protein sequence ID" value="MBM7478484.1"/>
    <property type="molecule type" value="Genomic_DNA"/>
</dbReference>
<evidence type="ECO:0000259" key="8">
    <source>
        <dbReference type="Pfam" id="PF00460"/>
    </source>
</evidence>
<dbReference type="PANTHER" id="PTHR30033:SF1">
    <property type="entry name" value="FLAGELLAR HOOK-ASSOCIATED PROTEIN 1"/>
    <property type="match status" value="1"/>
</dbReference>
<dbReference type="InterPro" id="IPR002371">
    <property type="entry name" value="FlgK"/>
</dbReference>
<evidence type="ECO:0000259" key="9">
    <source>
        <dbReference type="Pfam" id="PF06429"/>
    </source>
</evidence>
<keyword evidence="11" id="KW-0966">Cell projection</keyword>
<evidence type="ECO:0000256" key="4">
    <source>
        <dbReference type="ARBA" id="ARBA00016244"/>
    </source>
</evidence>
<keyword evidence="11" id="KW-0969">Cilium</keyword>
<dbReference type="SUPFAM" id="SSF64518">
    <property type="entry name" value="Phase 1 flagellin"/>
    <property type="match status" value="1"/>
</dbReference>
<dbReference type="Pfam" id="PF06429">
    <property type="entry name" value="Flg_bbr_C"/>
    <property type="match status" value="1"/>
</dbReference>
<evidence type="ECO:0000313" key="11">
    <source>
        <dbReference type="EMBL" id="MBM7478484.1"/>
    </source>
</evidence>
<dbReference type="Pfam" id="PF00460">
    <property type="entry name" value="Flg_bb_rod"/>
    <property type="match status" value="1"/>
</dbReference>
<feature type="domain" description="Flagellar basal body rod protein N-terminal" evidence="8">
    <location>
        <begin position="7"/>
        <end position="37"/>
    </location>
</feature>
<dbReference type="RefSeq" id="WP_205306550.1">
    <property type="nucleotide sequence ID" value="NZ_BAAAVF010000030.1"/>
</dbReference>
<keyword evidence="6 7" id="KW-0975">Bacterial flagellum</keyword>
<gene>
    <name evidence="7" type="primary">flgK</name>
    <name evidence="11" type="ORF">JOD49_001404</name>
</gene>
<sequence length="473" mass="48274">MSSFAILNTARQGLNAAQAGLDVTGQNVANLNTNGYTRQRVQQSSVAPLTEMGLARFAQPVRNGQGVSIDGVARLGNLFLESRVRQTASSEGYSVVRATAFTAVEDIHGEPSDTGLSATLQSFWSGWQDVANSPGKEAQARVVIERAVGIVDRLVAGRAEVAGQWQQSRASASALVTEINAMADKVAALNAQIRDSAGQGVSSNELVDHRNQVTASLAQLAGAQASTSPDGTVSVLLGGNLLVDGTTANPVKLVGSQSMDGTTGDPVRLEWAHRAGAQVALEGGDLAGHLSALAPASSGGVYAQAAAGYDALATKLATQVNALHTTGRTTTGATGGDFFVFDASKPPASGIKVAITDPAQIAAGGGTNGALDGSIADKISRLGVAADGPDAAWSAHVAQIAVKASSATYDAKLATIASTAAFSDLLSNSAVSLDEETVNLVQYQHAYQGAARVLTAVDEMLDQLINRTGRVGL</sequence>
<comment type="subcellular location">
    <subcellularLocation>
        <location evidence="1 7">Bacterial flagellum</location>
    </subcellularLocation>
    <subcellularLocation>
        <location evidence="2 7">Secreted</location>
    </subcellularLocation>
</comment>
<protein>
    <recommendedName>
        <fullName evidence="4 7">Flagellar hook-associated protein 1</fullName>
        <shortName evidence="7">HAP1</shortName>
    </recommendedName>
</protein>
<evidence type="ECO:0000313" key="12">
    <source>
        <dbReference type="Proteomes" id="UP000698059"/>
    </source>
</evidence>
<evidence type="ECO:0000256" key="3">
    <source>
        <dbReference type="ARBA" id="ARBA00009677"/>
    </source>
</evidence>
<keyword evidence="12" id="KW-1185">Reference proteome</keyword>
<comment type="caution">
    <text evidence="11">The sequence shown here is derived from an EMBL/GenBank/DDBJ whole genome shotgun (WGS) entry which is preliminary data.</text>
</comment>
<feature type="domain" description="Flagellar hook-associated protein FlgK helical" evidence="10">
    <location>
        <begin position="103"/>
        <end position="339"/>
    </location>
</feature>
<evidence type="ECO:0000256" key="6">
    <source>
        <dbReference type="ARBA" id="ARBA00023143"/>
    </source>
</evidence>
<evidence type="ECO:0000259" key="10">
    <source>
        <dbReference type="Pfam" id="PF22638"/>
    </source>
</evidence>
<keyword evidence="11" id="KW-0282">Flagellum</keyword>
<dbReference type="InterPro" id="IPR001444">
    <property type="entry name" value="Flag_bb_rod_N"/>
</dbReference>
<comment type="similarity">
    <text evidence="3 7">Belongs to the flagella basal body rod proteins family.</text>
</comment>
<proteinExistence type="inferred from homology"/>
<dbReference type="PRINTS" id="PR01005">
    <property type="entry name" value="FLGHOOKAP1"/>
</dbReference>
<dbReference type="PANTHER" id="PTHR30033">
    <property type="entry name" value="FLAGELLAR HOOK-ASSOCIATED PROTEIN 1"/>
    <property type="match status" value="1"/>
</dbReference>
<dbReference type="InterPro" id="IPR010930">
    <property type="entry name" value="Flg_bb/hook_C_dom"/>
</dbReference>
<evidence type="ECO:0000256" key="5">
    <source>
        <dbReference type="ARBA" id="ARBA00022525"/>
    </source>
</evidence>
<name>A0ABS2LF72_9CELL</name>
<dbReference type="Pfam" id="PF22638">
    <property type="entry name" value="FlgK_D1"/>
    <property type="match status" value="1"/>
</dbReference>